<feature type="transmembrane region" description="Helical" evidence="7">
    <location>
        <begin position="349"/>
        <end position="369"/>
    </location>
</feature>
<feature type="transmembrane region" description="Helical" evidence="7">
    <location>
        <begin position="316"/>
        <end position="334"/>
    </location>
</feature>
<evidence type="ECO:0000256" key="3">
    <source>
        <dbReference type="ARBA" id="ARBA00022475"/>
    </source>
</evidence>
<reference evidence="8 9" key="1">
    <citation type="submission" date="2024-03" db="EMBL/GenBank/DDBJ databases">
        <title>Human intestinal bacterial collection.</title>
        <authorList>
            <person name="Pauvert C."/>
            <person name="Hitch T.C.A."/>
            <person name="Clavel T."/>
        </authorList>
    </citation>
    <scope>NUCLEOTIDE SEQUENCE [LARGE SCALE GENOMIC DNA]</scope>
    <source>
        <strain evidence="8 9">CLA-AP-H27</strain>
    </source>
</reference>
<comment type="subcellular location">
    <subcellularLocation>
        <location evidence="1">Cell membrane</location>
        <topology evidence="1">Multi-pass membrane protein</topology>
    </subcellularLocation>
</comment>
<evidence type="ECO:0000256" key="7">
    <source>
        <dbReference type="SAM" id="Phobius"/>
    </source>
</evidence>
<dbReference type="CDD" id="cd13138">
    <property type="entry name" value="MATE_yoeA_like"/>
    <property type="match status" value="1"/>
</dbReference>
<dbReference type="NCBIfam" id="TIGR00797">
    <property type="entry name" value="matE"/>
    <property type="match status" value="1"/>
</dbReference>
<dbReference type="RefSeq" id="WP_349228063.1">
    <property type="nucleotide sequence ID" value="NZ_JBBMFJ010000001.1"/>
</dbReference>
<feature type="transmembrane region" description="Helical" evidence="7">
    <location>
        <begin position="95"/>
        <end position="115"/>
    </location>
</feature>
<organism evidence="8 9">
    <name type="scientific">Ventrimonas faecis</name>
    <dbReference type="NCBI Taxonomy" id="3133170"/>
    <lineage>
        <taxon>Bacteria</taxon>
        <taxon>Bacillati</taxon>
        <taxon>Bacillota</taxon>
        <taxon>Clostridia</taxon>
        <taxon>Lachnospirales</taxon>
        <taxon>Lachnospiraceae</taxon>
        <taxon>Ventrimonas</taxon>
    </lineage>
</organism>
<dbReference type="InterPro" id="IPR052031">
    <property type="entry name" value="Membrane_Transporter-Flippase"/>
</dbReference>
<keyword evidence="5 7" id="KW-1133">Transmembrane helix</keyword>
<feature type="transmembrane region" description="Helical" evidence="7">
    <location>
        <begin position="135"/>
        <end position="161"/>
    </location>
</feature>
<dbReference type="Pfam" id="PF01554">
    <property type="entry name" value="MatE"/>
    <property type="match status" value="2"/>
</dbReference>
<evidence type="ECO:0000313" key="8">
    <source>
        <dbReference type="EMBL" id="MEQ2561580.1"/>
    </source>
</evidence>
<keyword evidence="6 7" id="KW-0472">Membrane</keyword>
<accession>A0ABV1HGY2</accession>
<keyword evidence="3" id="KW-1003">Cell membrane</keyword>
<name>A0ABV1HGY2_9FIRM</name>
<dbReference type="Proteomes" id="UP001437460">
    <property type="component" value="Unassembled WGS sequence"/>
</dbReference>
<feature type="transmembrane region" description="Helical" evidence="7">
    <location>
        <begin position="12"/>
        <end position="30"/>
    </location>
</feature>
<evidence type="ECO:0000256" key="1">
    <source>
        <dbReference type="ARBA" id="ARBA00004651"/>
    </source>
</evidence>
<dbReference type="PANTHER" id="PTHR43549">
    <property type="entry name" value="MULTIDRUG RESISTANCE PROTEIN YPNP-RELATED"/>
    <property type="match status" value="1"/>
</dbReference>
<feature type="transmembrane region" description="Helical" evidence="7">
    <location>
        <begin position="390"/>
        <end position="408"/>
    </location>
</feature>
<dbReference type="InterPro" id="IPR048279">
    <property type="entry name" value="MdtK-like"/>
</dbReference>
<feature type="transmembrane region" description="Helical" evidence="7">
    <location>
        <begin position="192"/>
        <end position="212"/>
    </location>
</feature>
<gene>
    <name evidence="8" type="ORF">WMO41_00050</name>
</gene>
<feature type="transmembrane region" description="Helical" evidence="7">
    <location>
        <begin position="168"/>
        <end position="186"/>
    </location>
</feature>
<keyword evidence="9" id="KW-1185">Reference proteome</keyword>
<sequence>MRRKHADLIEGNIFQALLVFAVPLLIGNLFQQLYNTADSYVVGNFVDTNALAAVGASVSVIQMLVGFFMGLSVGAGVVIAQYFGAGKKEEMSQAIHSALAFTVLLSVLFTVVGIAVTRPLLQAIGVPQEVLPHSILYLTIYFAGITFLLFYNMGSGILRAIGNSRDPLIYLAIASVLNVILDVILVCGARLGVAGVALGTLIAQAVSAFLVMRQLVQTREDYRVELKKIRFHGNMIRQIIMVGLPAALQQSITAFSNVVVQSYINSFGTAAIAGYSTTVRIDGFLQLILQSFNMTITTFVGQNIGAGKTDRVKRGIFTAWVMCSVIILGGSILMNREGGALVQLFTDDAAVIVNGAAILKVFSYGYMMLPVVQILSGALRGAGKSSIPMFFMLGCFVVVRQIYLAITVPRTHSLLVVIAGWPLTWVLCAVGMAVYFFRADWMKGAEKLVQEH</sequence>
<dbReference type="EMBL" id="JBBMFJ010000001">
    <property type="protein sequence ID" value="MEQ2561580.1"/>
    <property type="molecule type" value="Genomic_DNA"/>
</dbReference>
<feature type="transmembrane region" description="Helical" evidence="7">
    <location>
        <begin position="414"/>
        <end position="437"/>
    </location>
</feature>
<keyword evidence="2" id="KW-0813">Transport</keyword>
<evidence type="ECO:0000256" key="5">
    <source>
        <dbReference type="ARBA" id="ARBA00022989"/>
    </source>
</evidence>
<dbReference type="PANTHER" id="PTHR43549:SF3">
    <property type="entry name" value="MULTIDRUG RESISTANCE PROTEIN YPNP-RELATED"/>
    <property type="match status" value="1"/>
</dbReference>
<evidence type="ECO:0000313" key="9">
    <source>
        <dbReference type="Proteomes" id="UP001437460"/>
    </source>
</evidence>
<protein>
    <submittedName>
        <fullName evidence="8">MATE family efflux transporter</fullName>
    </submittedName>
</protein>
<keyword evidence="4 7" id="KW-0812">Transmembrane</keyword>
<evidence type="ECO:0000256" key="2">
    <source>
        <dbReference type="ARBA" id="ARBA00022448"/>
    </source>
</evidence>
<comment type="caution">
    <text evidence="8">The sequence shown here is derived from an EMBL/GenBank/DDBJ whole genome shotgun (WGS) entry which is preliminary data.</text>
</comment>
<evidence type="ECO:0000256" key="6">
    <source>
        <dbReference type="ARBA" id="ARBA00023136"/>
    </source>
</evidence>
<feature type="transmembrane region" description="Helical" evidence="7">
    <location>
        <begin position="50"/>
        <end position="83"/>
    </location>
</feature>
<dbReference type="PIRSF" id="PIRSF006603">
    <property type="entry name" value="DinF"/>
    <property type="match status" value="1"/>
</dbReference>
<dbReference type="InterPro" id="IPR002528">
    <property type="entry name" value="MATE_fam"/>
</dbReference>
<proteinExistence type="predicted"/>
<evidence type="ECO:0000256" key="4">
    <source>
        <dbReference type="ARBA" id="ARBA00022692"/>
    </source>
</evidence>